<evidence type="ECO:0000256" key="1">
    <source>
        <dbReference type="ARBA" id="ARBA00002151"/>
    </source>
</evidence>
<evidence type="ECO:0000256" key="6">
    <source>
        <dbReference type="ARBA" id="ARBA00022619"/>
    </source>
</evidence>
<feature type="active site" description="Proton donor" evidence="16">
    <location>
        <position position="52"/>
    </location>
</feature>
<organism evidence="20 21">
    <name type="scientific">Cerasibacillus quisquiliarum</name>
    <dbReference type="NCBI Taxonomy" id="227865"/>
    <lineage>
        <taxon>Bacteria</taxon>
        <taxon>Bacillati</taxon>
        <taxon>Bacillota</taxon>
        <taxon>Bacilli</taxon>
        <taxon>Bacillales</taxon>
        <taxon>Bacillaceae</taxon>
        <taxon>Cerasibacillus</taxon>
    </lineage>
</organism>
<feature type="binding site" evidence="17">
    <location>
        <position position="200"/>
    </location>
    <ligand>
        <name>NADP(+)</name>
        <dbReference type="ChEBI" id="CHEBI:58349"/>
    </ligand>
</feature>
<dbReference type="NCBIfam" id="TIGR00326">
    <property type="entry name" value="eubact_ribD"/>
    <property type="match status" value="1"/>
</dbReference>
<comment type="caution">
    <text evidence="20">The sequence shown here is derived from an EMBL/GenBank/DDBJ whole genome shotgun (WGS) entry which is preliminary data.</text>
</comment>
<comment type="pathway">
    <text evidence="3 15">Cofactor biosynthesis; riboflavin biosynthesis; 5-amino-6-(D-ribitylamino)uracil from GTP: step 3/4.</text>
</comment>
<dbReference type="PROSITE" id="PS51747">
    <property type="entry name" value="CYT_DCMP_DEAMINASES_2"/>
    <property type="match status" value="1"/>
</dbReference>
<sequence length="371" mass="41150">MDDQTYMQLALKLAEQTLGQTSPNPVVGAVVVNKGQIVGMGAHLKRGEAHAEVIALNMAGEKAKDATLYVTLEPCSHYGKTPPCTNKIIDSGVRRVVIATLDPNENVYGKGVKCLKQAGIDVTVGILEKEAWDLNRFFFHYIQTKKPYVTLKAAMSLDGKTATKTGDSQWITSEQARRDVHQLRKQHDAILVGVGTVLKDNPSLTARYPDTGHHPIRIILDTHLLTPIDHHVITDRQAETWIFVGKNVTNREKARFNRFSQVKIIRLPTEKLELKDVLSYLGKKEMTSVFVEGGSEVHGSFLKTGLFNQVIIYIAPKLIGGRHAYTGFAGEGFSAMEDVADLQITDIEKIGSDIKIIAERKGVDHVVYRDR</sequence>
<feature type="binding site" evidence="17">
    <location>
        <position position="168"/>
    </location>
    <ligand>
        <name>substrate</name>
    </ligand>
</feature>
<dbReference type="GO" id="GO:0008835">
    <property type="term" value="F:diaminohydroxyphosphoribosylaminopyrimidine deaminase activity"/>
    <property type="evidence" value="ECO:0007669"/>
    <property type="project" value="UniProtKB-EC"/>
</dbReference>
<reference evidence="20 21" key="1">
    <citation type="submission" date="2019-07" db="EMBL/GenBank/DDBJ databases">
        <title>Whole genome shotgun sequence of Cerasibacillus quisquiliarum NBRC 102429.</title>
        <authorList>
            <person name="Hosoyama A."/>
            <person name="Uohara A."/>
            <person name="Ohji S."/>
            <person name="Ichikawa N."/>
        </authorList>
    </citation>
    <scope>NUCLEOTIDE SEQUENCE [LARGE SCALE GENOMIC DNA]</scope>
    <source>
        <strain evidence="20 21">NBRC 102429</strain>
    </source>
</reference>
<feature type="binding site" evidence="17">
    <location>
        <position position="204"/>
    </location>
    <ligand>
        <name>substrate</name>
    </ligand>
</feature>
<keyword evidence="21" id="KW-1185">Reference proteome</keyword>
<evidence type="ECO:0000256" key="18">
    <source>
        <dbReference type="PIRSR" id="PIRSR006769-3"/>
    </source>
</evidence>
<evidence type="ECO:0000256" key="4">
    <source>
        <dbReference type="ARBA" id="ARBA00005259"/>
    </source>
</evidence>
<dbReference type="CDD" id="cd01284">
    <property type="entry name" value="Riboflavin_deaminase-reductase"/>
    <property type="match status" value="1"/>
</dbReference>
<protein>
    <recommendedName>
        <fullName evidence="15">Riboflavin biosynthesis protein RibD</fullName>
    </recommendedName>
    <domain>
        <recommendedName>
            <fullName evidence="15">Diaminohydroxyphosphoribosylaminopyrimidine deaminase</fullName>
            <shortName evidence="15">DRAP deaminase</shortName>
            <ecNumber evidence="15">3.5.4.26</ecNumber>
        </recommendedName>
        <alternativeName>
            <fullName evidence="15">Riboflavin-specific deaminase</fullName>
        </alternativeName>
    </domain>
    <domain>
        <recommendedName>
            <fullName evidence="15">5-amino-6-(5-phosphoribosylamino)uracil reductase</fullName>
            <ecNumber evidence="15">1.1.1.193</ecNumber>
        </recommendedName>
        <alternativeName>
            <fullName evidence="15">HTP reductase</fullName>
        </alternativeName>
    </domain>
</protein>
<keyword evidence="11 15" id="KW-0560">Oxidoreductase</keyword>
<dbReference type="UniPathway" id="UPA00275">
    <property type="reaction ID" value="UER00401"/>
</dbReference>
<feature type="domain" description="CMP/dCMP-type deaminase" evidence="19">
    <location>
        <begin position="1"/>
        <end position="123"/>
    </location>
</feature>
<dbReference type="PIRSF" id="PIRSF006769">
    <property type="entry name" value="RibD"/>
    <property type="match status" value="1"/>
</dbReference>
<comment type="similarity">
    <text evidence="5 15">In the C-terminal section; belongs to the HTP reductase family.</text>
</comment>
<dbReference type="GO" id="GO:0008703">
    <property type="term" value="F:5-amino-6-(5-phosphoribosylamino)uracil reductase activity"/>
    <property type="evidence" value="ECO:0007669"/>
    <property type="project" value="UniProtKB-EC"/>
</dbReference>
<comment type="catalytic activity">
    <reaction evidence="13 15">
        <text>5-amino-6-(5-phospho-D-ribitylamino)uracil + NADP(+) = 5-amino-6-(5-phospho-D-ribosylamino)uracil + NADPH + H(+)</text>
        <dbReference type="Rhea" id="RHEA:17845"/>
        <dbReference type="ChEBI" id="CHEBI:15378"/>
        <dbReference type="ChEBI" id="CHEBI:57783"/>
        <dbReference type="ChEBI" id="CHEBI:58349"/>
        <dbReference type="ChEBI" id="CHEBI:58421"/>
        <dbReference type="ChEBI" id="CHEBI:58453"/>
        <dbReference type="EC" id="1.1.1.193"/>
    </reaction>
</comment>
<dbReference type="NCBIfam" id="TIGR00227">
    <property type="entry name" value="ribD_Cterm"/>
    <property type="match status" value="1"/>
</dbReference>
<dbReference type="RefSeq" id="WP_146937519.1">
    <property type="nucleotide sequence ID" value="NZ_BJXW01000015.1"/>
</dbReference>
<dbReference type="Proteomes" id="UP000321491">
    <property type="component" value="Unassembled WGS sequence"/>
</dbReference>
<dbReference type="EC" id="3.5.4.26" evidence="15"/>
<dbReference type="AlphaFoldDB" id="A0A511UXL4"/>
<dbReference type="EC" id="1.1.1.193" evidence="15"/>
<evidence type="ECO:0000313" key="20">
    <source>
        <dbReference type="EMBL" id="GEN31377.1"/>
    </source>
</evidence>
<evidence type="ECO:0000256" key="10">
    <source>
        <dbReference type="ARBA" id="ARBA00022857"/>
    </source>
</evidence>
<evidence type="ECO:0000256" key="15">
    <source>
        <dbReference type="PIRNR" id="PIRNR006769"/>
    </source>
</evidence>
<dbReference type="InterPro" id="IPR050765">
    <property type="entry name" value="Riboflavin_Biosynth_HTPR"/>
</dbReference>
<dbReference type="PANTHER" id="PTHR38011">
    <property type="entry name" value="DIHYDROFOLATE REDUCTASE FAMILY PROTEIN (AFU_ORTHOLOGUE AFUA_8G06820)"/>
    <property type="match status" value="1"/>
</dbReference>
<comment type="function">
    <text evidence="1 15">Converts 2,5-diamino-6-(ribosylamino)-4(3h)-pyrimidinone 5'-phosphate into 5-amino-6-(ribosylamino)-2,4(1h,3h)-pyrimidinedione 5'-phosphate.</text>
</comment>
<dbReference type="FunFam" id="3.40.140.10:FF:000025">
    <property type="entry name" value="Riboflavin biosynthesis protein RibD"/>
    <property type="match status" value="1"/>
</dbReference>
<dbReference type="EMBL" id="BJXW01000015">
    <property type="protein sequence ID" value="GEN31377.1"/>
    <property type="molecule type" value="Genomic_DNA"/>
</dbReference>
<feature type="binding site" evidence="17">
    <location>
        <begin position="294"/>
        <end position="300"/>
    </location>
    <ligand>
        <name>NADP(+)</name>
        <dbReference type="ChEBI" id="CHEBI:58349"/>
    </ligand>
</feature>
<comment type="pathway">
    <text evidence="2 15">Cofactor biosynthesis; riboflavin biosynthesis; 5-amino-6-(D-ribitylamino)uracil from GTP: step 2/4.</text>
</comment>
<evidence type="ECO:0000256" key="17">
    <source>
        <dbReference type="PIRSR" id="PIRSR006769-2"/>
    </source>
</evidence>
<keyword evidence="10 15" id="KW-0521">NADP</keyword>
<keyword evidence="8 15" id="KW-0378">Hydrolase</keyword>
<evidence type="ECO:0000256" key="2">
    <source>
        <dbReference type="ARBA" id="ARBA00004882"/>
    </source>
</evidence>
<dbReference type="Gene3D" id="3.40.140.10">
    <property type="entry name" value="Cytidine Deaminase, domain 2"/>
    <property type="match status" value="1"/>
</dbReference>
<dbReference type="GO" id="GO:0050661">
    <property type="term" value="F:NADP binding"/>
    <property type="evidence" value="ECO:0007669"/>
    <property type="project" value="InterPro"/>
</dbReference>
<gene>
    <name evidence="20" type="ORF">CQU01_16150</name>
</gene>
<evidence type="ECO:0000256" key="5">
    <source>
        <dbReference type="ARBA" id="ARBA00007417"/>
    </source>
</evidence>
<evidence type="ECO:0000256" key="16">
    <source>
        <dbReference type="PIRSR" id="PIRSR006769-1"/>
    </source>
</evidence>
<feature type="binding site" evidence="17">
    <location>
        <position position="292"/>
    </location>
    <ligand>
        <name>substrate</name>
    </ligand>
</feature>
<dbReference type="InterPro" id="IPR016193">
    <property type="entry name" value="Cytidine_deaminase-like"/>
</dbReference>
<dbReference type="InterPro" id="IPR016192">
    <property type="entry name" value="APOBEC/CMP_deaminase_Zn-bd"/>
</dbReference>
<feature type="binding site" evidence="17">
    <location>
        <position position="196"/>
    </location>
    <ligand>
        <name>NADP(+)</name>
        <dbReference type="ChEBI" id="CHEBI:58349"/>
    </ligand>
</feature>
<keyword evidence="9 15" id="KW-0862">Zinc</keyword>
<dbReference type="GO" id="GO:0009231">
    <property type="term" value="P:riboflavin biosynthetic process"/>
    <property type="evidence" value="ECO:0007669"/>
    <property type="project" value="UniProtKB-UniPathway"/>
</dbReference>
<dbReference type="InterPro" id="IPR011549">
    <property type="entry name" value="RibD_C"/>
</dbReference>
<evidence type="ECO:0000256" key="3">
    <source>
        <dbReference type="ARBA" id="ARBA00004910"/>
    </source>
</evidence>
<proteinExistence type="inferred from homology"/>
<evidence type="ECO:0000259" key="19">
    <source>
        <dbReference type="PROSITE" id="PS51747"/>
    </source>
</evidence>
<comment type="cofactor">
    <cofactor evidence="15 18">
        <name>Zn(2+)</name>
        <dbReference type="ChEBI" id="CHEBI:29105"/>
    </cofactor>
    <text evidence="15 18">Binds 1 zinc ion.</text>
</comment>
<dbReference type="InterPro" id="IPR002734">
    <property type="entry name" value="RibDG_C"/>
</dbReference>
<dbReference type="SUPFAM" id="SSF53597">
    <property type="entry name" value="Dihydrofolate reductase-like"/>
    <property type="match status" value="1"/>
</dbReference>
<keyword evidence="12" id="KW-0511">Multifunctional enzyme</keyword>
<dbReference type="InterPro" id="IPR024072">
    <property type="entry name" value="DHFR-like_dom_sf"/>
</dbReference>
<evidence type="ECO:0000256" key="8">
    <source>
        <dbReference type="ARBA" id="ARBA00022801"/>
    </source>
</evidence>
<evidence type="ECO:0000256" key="12">
    <source>
        <dbReference type="ARBA" id="ARBA00023268"/>
    </source>
</evidence>
<feature type="binding site" evidence="17">
    <location>
        <position position="207"/>
    </location>
    <ligand>
        <name>substrate</name>
    </ligand>
</feature>
<dbReference type="OrthoDB" id="9800865at2"/>
<keyword evidence="6 15" id="KW-0686">Riboflavin biosynthesis</keyword>
<feature type="binding site" evidence="17">
    <location>
        <position position="222"/>
    </location>
    <ligand>
        <name>NADP(+)</name>
        <dbReference type="ChEBI" id="CHEBI:58349"/>
    </ligand>
</feature>
<name>A0A511UXL4_9BACI</name>
<feature type="binding site" evidence="18">
    <location>
        <position position="50"/>
    </location>
    <ligand>
        <name>Zn(2+)</name>
        <dbReference type="ChEBI" id="CHEBI:29105"/>
        <note>catalytic</note>
    </ligand>
</feature>
<evidence type="ECO:0000256" key="7">
    <source>
        <dbReference type="ARBA" id="ARBA00022723"/>
    </source>
</evidence>
<feature type="binding site" evidence="18">
    <location>
        <position position="75"/>
    </location>
    <ligand>
        <name>Zn(2+)</name>
        <dbReference type="ChEBI" id="CHEBI:29105"/>
        <note>catalytic</note>
    </ligand>
</feature>
<dbReference type="GO" id="GO:0008270">
    <property type="term" value="F:zinc ion binding"/>
    <property type="evidence" value="ECO:0007669"/>
    <property type="project" value="InterPro"/>
</dbReference>
<keyword evidence="7 15" id="KW-0479">Metal-binding</keyword>
<comment type="similarity">
    <text evidence="4 15">In the N-terminal section; belongs to the cytidine and deoxycytidylate deaminase family.</text>
</comment>
<dbReference type="Gene3D" id="3.40.430.10">
    <property type="entry name" value="Dihydrofolate Reductase, subunit A"/>
    <property type="match status" value="1"/>
</dbReference>
<evidence type="ECO:0000313" key="21">
    <source>
        <dbReference type="Proteomes" id="UP000321491"/>
    </source>
</evidence>
<dbReference type="Pfam" id="PF01872">
    <property type="entry name" value="RibD_C"/>
    <property type="match status" value="1"/>
</dbReference>
<evidence type="ECO:0000256" key="9">
    <source>
        <dbReference type="ARBA" id="ARBA00022833"/>
    </source>
</evidence>
<feature type="binding site" evidence="17">
    <location>
        <position position="184"/>
    </location>
    <ligand>
        <name>substrate</name>
    </ligand>
</feature>
<feature type="binding site" evidence="18">
    <location>
        <position position="84"/>
    </location>
    <ligand>
        <name>Zn(2+)</name>
        <dbReference type="ChEBI" id="CHEBI:29105"/>
        <note>catalytic</note>
    </ligand>
</feature>
<dbReference type="InterPro" id="IPR004794">
    <property type="entry name" value="Eubact_RibD"/>
</dbReference>
<evidence type="ECO:0000256" key="13">
    <source>
        <dbReference type="ARBA" id="ARBA00049861"/>
    </source>
</evidence>
<evidence type="ECO:0000256" key="11">
    <source>
        <dbReference type="ARBA" id="ARBA00023002"/>
    </source>
</evidence>
<accession>A0A511UXL4</accession>
<dbReference type="PANTHER" id="PTHR38011:SF7">
    <property type="entry name" value="2,5-DIAMINO-6-RIBOSYLAMINO-4(3H)-PYRIMIDINONE 5'-PHOSPHATE REDUCTASE"/>
    <property type="match status" value="1"/>
</dbReference>
<dbReference type="PROSITE" id="PS00903">
    <property type="entry name" value="CYT_DCMP_DEAMINASES_1"/>
    <property type="match status" value="1"/>
</dbReference>
<comment type="catalytic activity">
    <reaction evidence="14 15">
        <text>2,5-diamino-6-hydroxy-4-(5-phosphoribosylamino)-pyrimidine + H2O + H(+) = 5-amino-6-(5-phospho-D-ribosylamino)uracil + NH4(+)</text>
        <dbReference type="Rhea" id="RHEA:21868"/>
        <dbReference type="ChEBI" id="CHEBI:15377"/>
        <dbReference type="ChEBI" id="CHEBI:15378"/>
        <dbReference type="ChEBI" id="CHEBI:28938"/>
        <dbReference type="ChEBI" id="CHEBI:58453"/>
        <dbReference type="ChEBI" id="CHEBI:58614"/>
        <dbReference type="EC" id="3.5.4.26"/>
    </reaction>
</comment>
<evidence type="ECO:0000256" key="14">
    <source>
        <dbReference type="ARBA" id="ARBA00049886"/>
    </source>
</evidence>
<dbReference type="SUPFAM" id="SSF53927">
    <property type="entry name" value="Cytidine deaminase-like"/>
    <property type="match status" value="1"/>
</dbReference>
<feature type="binding site" evidence="17">
    <location>
        <position position="154"/>
    </location>
    <ligand>
        <name>NADP(+)</name>
        <dbReference type="ChEBI" id="CHEBI:58349"/>
    </ligand>
</feature>
<dbReference type="Pfam" id="PF00383">
    <property type="entry name" value="dCMP_cyt_deam_1"/>
    <property type="match status" value="1"/>
</dbReference>
<dbReference type="InterPro" id="IPR002125">
    <property type="entry name" value="CMP_dCMP_dom"/>
</dbReference>
<feature type="binding site" evidence="17">
    <location>
        <position position="170"/>
    </location>
    <ligand>
        <name>NADP(+)</name>
        <dbReference type="ChEBI" id="CHEBI:58349"/>
    </ligand>
</feature>